<gene>
    <name evidence="2" type="ORF">K432DRAFT_441903</name>
</gene>
<protein>
    <recommendedName>
        <fullName evidence="1">SMP-30/Gluconolactonase/LRE-like region domain-containing protein</fullName>
    </recommendedName>
</protein>
<accession>A0A8E2EDX2</accession>
<dbReference type="PANTHER" id="PTHR47064">
    <property type="entry name" value="PUTATIVE (AFU_ORTHOLOGUE AFUA_1G08990)-RELATED"/>
    <property type="match status" value="1"/>
</dbReference>
<dbReference type="Gene3D" id="2.120.10.30">
    <property type="entry name" value="TolB, C-terminal domain"/>
    <property type="match status" value="1"/>
</dbReference>
<dbReference type="InterPro" id="IPR011042">
    <property type="entry name" value="6-blade_b-propeller_TolB-like"/>
</dbReference>
<name>A0A8E2EDX2_9PEZI</name>
<organism evidence="2 3">
    <name type="scientific">Lepidopterella palustris CBS 459.81</name>
    <dbReference type="NCBI Taxonomy" id="1314670"/>
    <lineage>
        <taxon>Eukaryota</taxon>
        <taxon>Fungi</taxon>
        <taxon>Dikarya</taxon>
        <taxon>Ascomycota</taxon>
        <taxon>Pezizomycotina</taxon>
        <taxon>Dothideomycetes</taxon>
        <taxon>Pleosporomycetidae</taxon>
        <taxon>Mytilinidiales</taxon>
        <taxon>Argynnaceae</taxon>
        <taxon>Lepidopterella</taxon>
    </lineage>
</organism>
<keyword evidence="3" id="KW-1185">Reference proteome</keyword>
<feature type="non-terminal residue" evidence="2">
    <location>
        <position position="409"/>
    </location>
</feature>
<sequence>MLTPLSRGLSDRIILPILAAIGLATAVAQSELISIPPQYTYLLPNTFNGTITEPFVDITTKNTTIDTLLAAAKNATFISYDPSFNLLLGPNPHADIIATSTLPSFFEAGVWVPERNEVWFTSDAGLQNPTDIHVLDLISNAIRIPTLTGFPLVNPVGGFYFEGKVYVTTFGNTTFPSGIVSIDPATGATTTVVNSYFGLLLNTPDDVCWVRRAGRSGYMFFTDPSFADYTKVPAAIPNAVWRFDPDAQSLVPVIDRTDISTPNGVRANKEGTKLYVTDTPLEEPYQGDGINGSYTASPAIYVYDLDENVMPVNKRLFGLARKGFLDGLHVDDYGRVWTGEGEGVVVRNAAGKVIGLFNWEVLMSEKLRSTGQVIANFALAGDSLIVLAVDRAWKVKLAQVVVSPARGGS</sequence>
<dbReference type="Pfam" id="PF08450">
    <property type="entry name" value="SGL"/>
    <property type="match status" value="1"/>
</dbReference>
<evidence type="ECO:0000313" key="2">
    <source>
        <dbReference type="EMBL" id="OCK82016.1"/>
    </source>
</evidence>
<dbReference type="PANTHER" id="PTHR47064:SF2">
    <property type="entry name" value="SMP-30_GLUCONOLACTONASE_LRE-LIKE REGION DOMAIN-CONTAINING PROTEIN-RELATED"/>
    <property type="match status" value="1"/>
</dbReference>
<dbReference type="EMBL" id="KV744901">
    <property type="protein sequence ID" value="OCK82016.1"/>
    <property type="molecule type" value="Genomic_DNA"/>
</dbReference>
<reference evidence="2 3" key="1">
    <citation type="journal article" date="2016" name="Nat. Commun.">
        <title>Ectomycorrhizal ecology is imprinted in the genome of the dominant symbiotic fungus Cenococcum geophilum.</title>
        <authorList>
            <consortium name="DOE Joint Genome Institute"/>
            <person name="Peter M."/>
            <person name="Kohler A."/>
            <person name="Ohm R.A."/>
            <person name="Kuo A."/>
            <person name="Krutzmann J."/>
            <person name="Morin E."/>
            <person name="Arend M."/>
            <person name="Barry K.W."/>
            <person name="Binder M."/>
            <person name="Choi C."/>
            <person name="Clum A."/>
            <person name="Copeland A."/>
            <person name="Grisel N."/>
            <person name="Haridas S."/>
            <person name="Kipfer T."/>
            <person name="LaButti K."/>
            <person name="Lindquist E."/>
            <person name="Lipzen A."/>
            <person name="Maire R."/>
            <person name="Meier B."/>
            <person name="Mihaltcheva S."/>
            <person name="Molinier V."/>
            <person name="Murat C."/>
            <person name="Poggeler S."/>
            <person name="Quandt C.A."/>
            <person name="Sperisen C."/>
            <person name="Tritt A."/>
            <person name="Tisserant E."/>
            <person name="Crous P.W."/>
            <person name="Henrissat B."/>
            <person name="Nehls U."/>
            <person name="Egli S."/>
            <person name="Spatafora J.W."/>
            <person name="Grigoriev I.V."/>
            <person name="Martin F.M."/>
        </authorList>
    </citation>
    <scope>NUCLEOTIDE SEQUENCE [LARGE SCALE GENOMIC DNA]</scope>
    <source>
        <strain evidence="2 3">CBS 459.81</strain>
    </source>
</reference>
<evidence type="ECO:0000313" key="3">
    <source>
        <dbReference type="Proteomes" id="UP000250266"/>
    </source>
</evidence>
<dbReference type="Proteomes" id="UP000250266">
    <property type="component" value="Unassembled WGS sequence"/>
</dbReference>
<dbReference type="OrthoDB" id="423498at2759"/>
<dbReference type="InterPro" id="IPR013658">
    <property type="entry name" value="SGL"/>
</dbReference>
<dbReference type="SUPFAM" id="SSF63829">
    <property type="entry name" value="Calcium-dependent phosphotriesterase"/>
    <property type="match status" value="1"/>
</dbReference>
<feature type="domain" description="SMP-30/Gluconolactonase/LRE-like region" evidence="1">
    <location>
        <begin position="110"/>
        <end position="355"/>
    </location>
</feature>
<proteinExistence type="predicted"/>
<evidence type="ECO:0000259" key="1">
    <source>
        <dbReference type="Pfam" id="PF08450"/>
    </source>
</evidence>
<dbReference type="InterPro" id="IPR052988">
    <property type="entry name" value="Oryzine_lactonohydrolase"/>
</dbReference>
<dbReference type="AlphaFoldDB" id="A0A8E2EDX2"/>